<dbReference type="InterPro" id="IPR029063">
    <property type="entry name" value="SAM-dependent_MTases_sf"/>
</dbReference>
<dbReference type="CDD" id="cd02440">
    <property type="entry name" value="AdoMet_MTases"/>
    <property type="match status" value="1"/>
</dbReference>
<evidence type="ECO:0000313" key="10">
    <source>
        <dbReference type="EMBL" id="RDC60484.1"/>
    </source>
</evidence>
<comment type="similarity">
    <text evidence="3">Belongs to the methyltransferase superfamily. Arsenite methyltransferase family.</text>
</comment>
<evidence type="ECO:0000256" key="5">
    <source>
        <dbReference type="ARBA" id="ARBA00034545"/>
    </source>
</evidence>
<sequence length="350" mass="37595">MNLENSQNYYGKVLANSSDLKTDACCTTEPPPPAVLGALANVHPDVKARYYGCGLVAPAAIEGAHILDLGSGSGQDAYLLAQMVGEHGSVTGVDATAEQLAVANEHLEWHRDRFGYAKSNVRFVEGDIEKLDVLELPAASFDVIVSNCVINLVADKQAVFAAALKLLKPGGELYFSDVYSDRRVPEALQSDPVLHGECLGGALYWGDFLDQAKQAGFSDPRLVTSRPLAIGDKAVGAKLDGIGFHSATWRLFRIDGLEPQCEDYGQAVVYKGGVAGQERIFELDSHHQIERGRVFSVCGNSWKMLADSRFTQHFDFIGDFSNHYGVFAGCGTEMPFAGPASPADEGAACC</sequence>
<dbReference type="SUPFAM" id="SSF53335">
    <property type="entry name" value="S-adenosyl-L-methionine-dependent methyltransferases"/>
    <property type="match status" value="1"/>
</dbReference>
<accession>A0A369Q6Z2</accession>
<evidence type="ECO:0000256" key="4">
    <source>
        <dbReference type="ARBA" id="ARBA00034521"/>
    </source>
</evidence>
<proteinExistence type="inferred from homology"/>
<name>A0A369Q6Z2_9SPHN</name>
<dbReference type="Gene3D" id="3.40.5.100">
    <property type="match status" value="1"/>
</dbReference>
<dbReference type="InterPro" id="IPR025714">
    <property type="entry name" value="Methyltranfer_dom"/>
</dbReference>
<dbReference type="PANTHER" id="PTHR43675:SF8">
    <property type="entry name" value="ARSENITE METHYLTRANSFERASE"/>
    <property type="match status" value="1"/>
</dbReference>
<keyword evidence="11" id="KW-1185">Reference proteome</keyword>
<reference evidence="10 11" key="1">
    <citation type="submission" date="2018-04" db="EMBL/GenBank/DDBJ databases">
        <title>Altererythrobacter sp. HME9302 genome sequencing and assembly.</title>
        <authorList>
            <person name="Kang H."/>
            <person name="Kim H."/>
            <person name="Joh K."/>
        </authorList>
    </citation>
    <scope>NUCLEOTIDE SEQUENCE [LARGE SCALE GENOMIC DNA]</scope>
    <source>
        <strain evidence="10 11">HME9302</strain>
    </source>
</reference>
<dbReference type="PANTHER" id="PTHR43675">
    <property type="entry name" value="ARSENITE METHYLTRANSFERASE"/>
    <property type="match status" value="1"/>
</dbReference>
<dbReference type="AlphaFoldDB" id="A0A369Q6Z2"/>
<comment type="catalytic activity">
    <reaction evidence="6">
        <text>arsenic triglutathione + [thioredoxin]-dithiol + S-adenosyl-L-methionine + 2 H2O = methylarsonous acid + [thioredoxin]-disulfide + 3 glutathione + S-adenosyl-L-homocysteine + H(+)</text>
        <dbReference type="Rhea" id="RHEA:69460"/>
        <dbReference type="Rhea" id="RHEA-COMP:10698"/>
        <dbReference type="Rhea" id="RHEA-COMP:10700"/>
        <dbReference type="ChEBI" id="CHEBI:15377"/>
        <dbReference type="ChEBI" id="CHEBI:15378"/>
        <dbReference type="ChEBI" id="CHEBI:17826"/>
        <dbReference type="ChEBI" id="CHEBI:29950"/>
        <dbReference type="ChEBI" id="CHEBI:50058"/>
        <dbReference type="ChEBI" id="CHEBI:57856"/>
        <dbReference type="ChEBI" id="CHEBI:57925"/>
        <dbReference type="ChEBI" id="CHEBI:59789"/>
        <dbReference type="ChEBI" id="CHEBI:183640"/>
        <dbReference type="EC" id="2.1.1.137"/>
    </reaction>
</comment>
<dbReference type="EMBL" id="QBKA01000002">
    <property type="protein sequence ID" value="RDC60484.1"/>
    <property type="molecule type" value="Genomic_DNA"/>
</dbReference>
<evidence type="ECO:0000259" key="9">
    <source>
        <dbReference type="Pfam" id="PF13847"/>
    </source>
</evidence>
<evidence type="ECO:0000256" key="8">
    <source>
        <dbReference type="ARBA" id="ARBA00048428"/>
    </source>
</evidence>
<dbReference type="Pfam" id="PF13847">
    <property type="entry name" value="Methyltransf_31"/>
    <property type="match status" value="1"/>
</dbReference>
<feature type="domain" description="Methyltransferase" evidence="9">
    <location>
        <begin position="63"/>
        <end position="213"/>
    </location>
</feature>
<evidence type="ECO:0000256" key="3">
    <source>
        <dbReference type="ARBA" id="ARBA00034487"/>
    </source>
</evidence>
<gene>
    <name evidence="10" type="ORF">HME9302_01692</name>
</gene>
<dbReference type="OrthoDB" id="9765084at2"/>
<evidence type="ECO:0000256" key="1">
    <source>
        <dbReference type="ARBA" id="ARBA00022679"/>
    </source>
</evidence>
<dbReference type="GO" id="GO:0030791">
    <property type="term" value="F:arsenite methyltransferase activity"/>
    <property type="evidence" value="ECO:0007669"/>
    <property type="project" value="UniProtKB-EC"/>
</dbReference>
<dbReference type="Gene3D" id="3.40.50.150">
    <property type="entry name" value="Vaccinia Virus protein VP39"/>
    <property type="match status" value="1"/>
</dbReference>
<dbReference type="Proteomes" id="UP000253727">
    <property type="component" value="Unassembled WGS sequence"/>
</dbReference>
<evidence type="ECO:0000256" key="6">
    <source>
        <dbReference type="ARBA" id="ARBA00047941"/>
    </source>
</evidence>
<dbReference type="RefSeq" id="WP_115366634.1">
    <property type="nucleotide sequence ID" value="NZ_QBKA01000002.1"/>
</dbReference>
<protein>
    <recommendedName>
        <fullName evidence="5">Arsenite methyltransferase</fullName>
        <ecNumber evidence="4">2.1.1.137</ecNumber>
    </recommendedName>
</protein>
<keyword evidence="1 10" id="KW-0808">Transferase</keyword>
<evidence type="ECO:0000256" key="7">
    <source>
        <dbReference type="ARBA" id="ARBA00047943"/>
    </source>
</evidence>
<comment type="caution">
    <text evidence="10">The sequence shown here is derived from an EMBL/GenBank/DDBJ whole genome shotgun (WGS) entry which is preliminary data.</text>
</comment>
<comment type="catalytic activity">
    <reaction evidence="8">
        <text>arsenic triglutathione + 3 [thioredoxin]-dithiol + 3 S-adenosyl-L-methionine = trimethylarsine + 3 [thioredoxin]-disulfide + 3 glutathione + 3 S-adenosyl-L-homocysteine + 3 H(+)</text>
        <dbReference type="Rhea" id="RHEA:69432"/>
        <dbReference type="Rhea" id="RHEA-COMP:10698"/>
        <dbReference type="Rhea" id="RHEA-COMP:10700"/>
        <dbReference type="ChEBI" id="CHEBI:15378"/>
        <dbReference type="ChEBI" id="CHEBI:27130"/>
        <dbReference type="ChEBI" id="CHEBI:29950"/>
        <dbReference type="ChEBI" id="CHEBI:50058"/>
        <dbReference type="ChEBI" id="CHEBI:57856"/>
        <dbReference type="ChEBI" id="CHEBI:57925"/>
        <dbReference type="ChEBI" id="CHEBI:59789"/>
        <dbReference type="ChEBI" id="CHEBI:183640"/>
        <dbReference type="EC" id="2.1.1.137"/>
    </reaction>
</comment>
<comment type="catalytic activity">
    <reaction evidence="7">
        <text>arsenic triglutathione + 2 [thioredoxin]-dithiol + 2 S-adenosyl-L-methionine + H2O = dimethylarsinous acid + 2 [thioredoxin]-disulfide + 3 glutathione + 2 S-adenosyl-L-homocysteine + 2 H(+)</text>
        <dbReference type="Rhea" id="RHEA:69464"/>
        <dbReference type="Rhea" id="RHEA-COMP:10698"/>
        <dbReference type="Rhea" id="RHEA-COMP:10700"/>
        <dbReference type="ChEBI" id="CHEBI:15377"/>
        <dbReference type="ChEBI" id="CHEBI:15378"/>
        <dbReference type="ChEBI" id="CHEBI:23808"/>
        <dbReference type="ChEBI" id="CHEBI:29950"/>
        <dbReference type="ChEBI" id="CHEBI:50058"/>
        <dbReference type="ChEBI" id="CHEBI:57856"/>
        <dbReference type="ChEBI" id="CHEBI:57925"/>
        <dbReference type="ChEBI" id="CHEBI:59789"/>
        <dbReference type="ChEBI" id="CHEBI:183640"/>
        <dbReference type="EC" id="2.1.1.137"/>
    </reaction>
</comment>
<keyword evidence="10" id="KW-0489">Methyltransferase</keyword>
<organism evidence="10 11">
    <name type="scientific">Alteripontixanthobacter maritimus</name>
    <dbReference type="NCBI Taxonomy" id="2161824"/>
    <lineage>
        <taxon>Bacteria</taxon>
        <taxon>Pseudomonadati</taxon>
        <taxon>Pseudomonadota</taxon>
        <taxon>Alphaproteobacteria</taxon>
        <taxon>Sphingomonadales</taxon>
        <taxon>Erythrobacteraceae</taxon>
        <taxon>Alteripontixanthobacter</taxon>
    </lineage>
</organism>
<dbReference type="EC" id="2.1.1.137" evidence="4"/>
<evidence type="ECO:0000313" key="11">
    <source>
        <dbReference type="Proteomes" id="UP000253727"/>
    </source>
</evidence>
<dbReference type="InterPro" id="IPR026669">
    <property type="entry name" value="Arsenite_MeTrfase-like"/>
</dbReference>
<dbReference type="GO" id="GO:0032259">
    <property type="term" value="P:methylation"/>
    <property type="evidence" value="ECO:0007669"/>
    <property type="project" value="UniProtKB-KW"/>
</dbReference>
<evidence type="ECO:0000256" key="2">
    <source>
        <dbReference type="ARBA" id="ARBA00022691"/>
    </source>
</evidence>
<keyword evidence="2" id="KW-0949">S-adenosyl-L-methionine</keyword>